<keyword evidence="2" id="KW-1185">Reference proteome</keyword>
<evidence type="ECO:0000313" key="1">
    <source>
        <dbReference type="EMBL" id="AKC91746.1"/>
    </source>
</evidence>
<accession>A0A0E3Z650</accession>
<sequence length="313" mass="36092">MSSENKKVKNNNADDIAGAVEDSTFSFNVGKNGVCFFERHSTIQTNTTWLQRLVHILQHDFSRRISVFECGSRYQKLNECLAFLKTHRSFEEYLLEEKNKRIAFQRRCGDYNNRSFVSATPLKVVGGKRNGVGGDATTRLYRVAVANSKFRAQPLYFFDKVEVRLQTNNYGNYFSITWPGMYKIIHEYAAAVAVHLKQPFVLVNKIVYANAPFNRVACAVQTQQFFNITRDLNEIIYSSGQLLTKVYLEPMISEYYDNLFSRNDNKVELLMGALIEGVKQNPTEHEYTTINNKTFKEKTFSLAIKPMIFINVQ</sequence>
<name>A0A0E3Z650_9ABAC</name>
<reference evidence="1 2" key="1">
    <citation type="journal article" date="2015" name="Genome Announc.">
        <title>Genome Sequence of an Alphabaculovirus Isolated from the Oak Looper, Lambdina fiscellaria, Contains a Putative 2-Kilobase-Pair Transposable Element Encoding a Transposase and a FLYWCH Domain-Containing Protein.</title>
        <authorList>
            <person name="Rohrmann G.F."/>
            <person name="Erlandson M.A."/>
            <person name="Theilmann D.A."/>
        </authorList>
    </citation>
    <scope>NUCLEOTIDE SEQUENCE [LARGE SCALE GENOMIC DNA]</scope>
    <source>
        <strain evidence="1">GR15</strain>
    </source>
</reference>
<organism evidence="1 2">
    <name type="scientific">Lambdina fiscellaria nucleopolyhedrovirus</name>
    <dbReference type="NCBI Taxonomy" id="1642929"/>
    <lineage>
        <taxon>Viruses</taxon>
        <taxon>Viruses incertae sedis</taxon>
        <taxon>Naldaviricetes</taxon>
        <taxon>Lefavirales</taxon>
        <taxon>Baculoviridae</taxon>
        <taxon>Alphabaculovirus</taxon>
        <taxon>Alphabaculovirus lafiscellariae</taxon>
    </lineage>
</organism>
<dbReference type="GeneID" id="24170950"/>
<dbReference type="KEGG" id="vg:24170950"/>
<proteinExistence type="predicted"/>
<dbReference type="OrthoDB" id="23658at10239"/>
<evidence type="ECO:0000313" key="2">
    <source>
        <dbReference type="Proteomes" id="UP000201190"/>
    </source>
</evidence>
<dbReference type="Proteomes" id="UP000201190">
    <property type="component" value="Segment"/>
</dbReference>
<dbReference type="RefSeq" id="YP_009133329.1">
    <property type="nucleotide sequence ID" value="NC_026922.1"/>
</dbReference>
<dbReference type="EMBL" id="KP752043">
    <property type="protein sequence ID" value="AKC91746.1"/>
    <property type="molecule type" value="Genomic_DNA"/>
</dbReference>
<dbReference type="InterPro" id="IPR006871">
    <property type="entry name" value="ssDNA-bd_baculovirus"/>
</dbReference>
<protein>
    <submittedName>
        <fullName evidence="1">Dbp-1</fullName>
    </submittedName>
</protein>
<dbReference type="Pfam" id="PF04786">
    <property type="entry name" value="Baculo_DNA_bind"/>
    <property type="match status" value="1"/>
</dbReference>